<keyword evidence="5 16" id="KW-0548">Nucleotidyltransferase</keyword>
<dbReference type="CDD" id="cd09898">
    <property type="entry name" value="H3TH_53EXO"/>
    <property type="match status" value="1"/>
</dbReference>
<dbReference type="Pfam" id="PF01612">
    <property type="entry name" value="DNA_pol_A_exo1"/>
    <property type="match status" value="1"/>
</dbReference>
<keyword evidence="4 16" id="KW-0808">Transferase</keyword>
<dbReference type="Gene3D" id="3.30.420.10">
    <property type="entry name" value="Ribonuclease H-like superfamily/Ribonuclease H"/>
    <property type="match status" value="1"/>
</dbReference>
<comment type="function">
    <text evidence="16">In addition to polymerase activity, this DNA polymerase exhibits 3'-5' and 5'-3' exonuclease activity.</text>
</comment>
<dbReference type="Proteomes" id="UP000427906">
    <property type="component" value="Chromosome"/>
</dbReference>
<evidence type="ECO:0000256" key="3">
    <source>
        <dbReference type="ARBA" id="ARBA00020311"/>
    </source>
</evidence>
<evidence type="ECO:0000259" key="18">
    <source>
        <dbReference type="SMART" id="SM00475"/>
    </source>
</evidence>
<keyword evidence="10 16" id="KW-0269">Exonuclease</keyword>
<dbReference type="NCBIfam" id="NF004397">
    <property type="entry name" value="PRK05755.1"/>
    <property type="match status" value="1"/>
</dbReference>
<dbReference type="InterPro" id="IPR020046">
    <property type="entry name" value="5-3_exonucl_a-hlix_arch_N"/>
</dbReference>
<gene>
    <name evidence="16 20" type="primary">polA</name>
    <name evidence="20" type="ORF">DSCA_44530</name>
</gene>
<dbReference type="InterPro" id="IPR002421">
    <property type="entry name" value="5-3_exonuclease"/>
</dbReference>
<name>A0A5K7YQB9_9BACT</name>
<dbReference type="SUPFAM" id="SSF88723">
    <property type="entry name" value="PIN domain-like"/>
    <property type="match status" value="1"/>
</dbReference>
<dbReference type="EMBL" id="AP021874">
    <property type="protein sequence ID" value="BBO70523.1"/>
    <property type="molecule type" value="Genomic_DNA"/>
</dbReference>
<evidence type="ECO:0000259" key="19">
    <source>
        <dbReference type="SMART" id="SM00482"/>
    </source>
</evidence>
<organism evidence="20 21">
    <name type="scientific">Desulfosarcina alkanivorans</name>
    <dbReference type="NCBI Taxonomy" id="571177"/>
    <lineage>
        <taxon>Bacteria</taxon>
        <taxon>Pseudomonadati</taxon>
        <taxon>Thermodesulfobacteriota</taxon>
        <taxon>Desulfobacteria</taxon>
        <taxon>Desulfobacterales</taxon>
        <taxon>Desulfosarcinaceae</taxon>
        <taxon>Desulfosarcina</taxon>
    </lineage>
</organism>
<dbReference type="SMART" id="SM00279">
    <property type="entry name" value="HhH2"/>
    <property type="match status" value="1"/>
</dbReference>
<dbReference type="FunFam" id="3.40.50.1010:FF:000001">
    <property type="entry name" value="DNA polymerase I"/>
    <property type="match status" value="1"/>
</dbReference>
<evidence type="ECO:0000256" key="15">
    <source>
        <dbReference type="NCBIfam" id="TIGR00593"/>
    </source>
</evidence>
<dbReference type="GO" id="GO:0003887">
    <property type="term" value="F:DNA-directed DNA polymerase activity"/>
    <property type="evidence" value="ECO:0007669"/>
    <property type="project" value="UniProtKB-UniRule"/>
</dbReference>
<dbReference type="CDD" id="cd09859">
    <property type="entry name" value="PIN_53EXO"/>
    <property type="match status" value="1"/>
</dbReference>
<dbReference type="GO" id="GO:0006261">
    <property type="term" value="P:DNA-templated DNA replication"/>
    <property type="evidence" value="ECO:0007669"/>
    <property type="project" value="UniProtKB-UniRule"/>
</dbReference>
<dbReference type="CDD" id="cd06139">
    <property type="entry name" value="DNA_polA_I_Ecoli_like_exo"/>
    <property type="match status" value="1"/>
</dbReference>
<dbReference type="Pfam" id="PF00476">
    <property type="entry name" value="DNA_pol_A"/>
    <property type="match status" value="1"/>
</dbReference>
<feature type="domain" description="3'-5' exonuclease" evidence="17">
    <location>
        <begin position="303"/>
        <end position="490"/>
    </location>
</feature>
<dbReference type="InterPro" id="IPR036397">
    <property type="entry name" value="RNaseH_sf"/>
</dbReference>
<keyword evidence="8 16" id="KW-0227">DNA damage</keyword>
<dbReference type="EC" id="2.7.7.7" evidence="2 15"/>
<evidence type="ECO:0000256" key="11">
    <source>
        <dbReference type="ARBA" id="ARBA00022932"/>
    </source>
</evidence>
<dbReference type="SMART" id="SM00482">
    <property type="entry name" value="POLAc"/>
    <property type="match status" value="1"/>
</dbReference>
<protein>
    <recommendedName>
        <fullName evidence="3 15">DNA polymerase I</fullName>
        <ecNumber evidence="2 15">2.7.7.7</ecNumber>
    </recommendedName>
</protein>
<evidence type="ECO:0000256" key="4">
    <source>
        <dbReference type="ARBA" id="ARBA00022679"/>
    </source>
</evidence>
<dbReference type="FunFam" id="1.20.1060.10:FF:000001">
    <property type="entry name" value="DNA polymerase I"/>
    <property type="match status" value="1"/>
</dbReference>
<comment type="catalytic activity">
    <reaction evidence="14 16">
        <text>DNA(n) + a 2'-deoxyribonucleoside 5'-triphosphate = DNA(n+1) + diphosphate</text>
        <dbReference type="Rhea" id="RHEA:22508"/>
        <dbReference type="Rhea" id="RHEA-COMP:17339"/>
        <dbReference type="Rhea" id="RHEA-COMP:17340"/>
        <dbReference type="ChEBI" id="CHEBI:33019"/>
        <dbReference type="ChEBI" id="CHEBI:61560"/>
        <dbReference type="ChEBI" id="CHEBI:173112"/>
        <dbReference type="EC" id="2.7.7.7"/>
    </reaction>
</comment>
<dbReference type="Gene3D" id="3.40.50.1010">
    <property type="entry name" value="5'-nuclease"/>
    <property type="match status" value="1"/>
</dbReference>
<dbReference type="SMART" id="SM00474">
    <property type="entry name" value="35EXOc"/>
    <property type="match status" value="1"/>
</dbReference>
<evidence type="ECO:0000256" key="1">
    <source>
        <dbReference type="ARBA" id="ARBA00007705"/>
    </source>
</evidence>
<dbReference type="InterPro" id="IPR002298">
    <property type="entry name" value="DNA_polymerase_A"/>
</dbReference>
<feature type="domain" description="5'-3' exonuclease" evidence="18">
    <location>
        <begin position="14"/>
        <end position="269"/>
    </location>
</feature>
<dbReference type="SMART" id="SM00475">
    <property type="entry name" value="53EXOc"/>
    <property type="match status" value="1"/>
</dbReference>
<dbReference type="Gene3D" id="1.10.150.20">
    <property type="entry name" value="5' to 3' exonuclease, C-terminal subdomain"/>
    <property type="match status" value="2"/>
</dbReference>
<dbReference type="RefSeq" id="WP_231716242.1">
    <property type="nucleotide sequence ID" value="NZ_AP021874.1"/>
</dbReference>
<dbReference type="FunFam" id="3.30.420.10:FF:000026">
    <property type="entry name" value="DNA polymerase I"/>
    <property type="match status" value="1"/>
</dbReference>
<dbReference type="GO" id="GO:0008408">
    <property type="term" value="F:3'-5' exonuclease activity"/>
    <property type="evidence" value="ECO:0007669"/>
    <property type="project" value="UniProtKB-UniRule"/>
</dbReference>
<dbReference type="Gene3D" id="1.20.1060.10">
    <property type="entry name" value="Taq DNA Polymerase, Chain T, domain 4"/>
    <property type="match status" value="1"/>
</dbReference>
<dbReference type="InterPro" id="IPR029060">
    <property type="entry name" value="PIN-like_dom_sf"/>
</dbReference>
<dbReference type="InterPro" id="IPR036279">
    <property type="entry name" value="5-3_exonuclease_C_sf"/>
</dbReference>
<dbReference type="FunFam" id="1.10.150.20:FF:000002">
    <property type="entry name" value="DNA polymerase I"/>
    <property type="match status" value="1"/>
</dbReference>
<reference evidence="20 21" key="1">
    <citation type="submission" date="2019-11" db="EMBL/GenBank/DDBJ databases">
        <title>Comparative genomics of hydrocarbon-degrading Desulfosarcina strains.</title>
        <authorList>
            <person name="Watanabe M."/>
            <person name="Kojima H."/>
            <person name="Fukui M."/>
        </authorList>
    </citation>
    <scope>NUCLEOTIDE SEQUENCE [LARGE SCALE GENOMIC DNA]</scope>
    <source>
        <strain evidence="20 21">PL12</strain>
    </source>
</reference>
<keyword evidence="6 16" id="KW-0235">DNA replication</keyword>
<dbReference type="InterPro" id="IPR020045">
    <property type="entry name" value="DNA_polI_H3TH"/>
</dbReference>
<keyword evidence="11 16" id="KW-0239">DNA-directed DNA polymerase</keyword>
<dbReference type="GO" id="GO:0003677">
    <property type="term" value="F:DNA binding"/>
    <property type="evidence" value="ECO:0007669"/>
    <property type="project" value="UniProtKB-UniRule"/>
</dbReference>
<dbReference type="PANTHER" id="PTHR10133">
    <property type="entry name" value="DNA POLYMERASE I"/>
    <property type="match status" value="1"/>
</dbReference>
<evidence type="ECO:0000256" key="14">
    <source>
        <dbReference type="ARBA" id="ARBA00049244"/>
    </source>
</evidence>
<evidence type="ECO:0000313" key="21">
    <source>
        <dbReference type="Proteomes" id="UP000427906"/>
    </source>
</evidence>
<proteinExistence type="inferred from homology"/>
<dbReference type="Gene3D" id="3.30.70.370">
    <property type="match status" value="1"/>
</dbReference>
<dbReference type="InterPro" id="IPR002562">
    <property type="entry name" value="3'-5'_exonuclease_dom"/>
</dbReference>
<evidence type="ECO:0000256" key="6">
    <source>
        <dbReference type="ARBA" id="ARBA00022705"/>
    </source>
</evidence>
<evidence type="ECO:0000256" key="8">
    <source>
        <dbReference type="ARBA" id="ARBA00022763"/>
    </source>
</evidence>
<evidence type="ECO:0000256" key="7">
    <source>
        <dbReference type="ARBA" id="ARBA00022722"/>
    </source>
</evidence>
<keyword evidence="21" id="KW-1185">Reference proteome</keyword>
<dbReference type="SUPFAM" id="SSF47807">
    <property type="entry name" value="5' to 3' exonuclease, C-terminal subdomain"/>
    <property type="match status" value="1"/>
</dbReference>
<dbReference type="PRINTS" id="PR00868">
    <property type="entry name" value="DNAPOLI"/>
</dbReference>
<dbReference type="InterPro" id="IPR012337">
    <property type="entry name" value="RNaseH-like_sf"/>
</dbReference>
<dbReference type="NCBIfam" id="TIGR00593">
    <property type="entry name" value="pola"/>
    <property type="match status" value="1"/>
</dbReference>
<dbReference type="AlphaFoldDB" id="A0A5K7YQB9"/>
<evidence type="ECO:0000313" key="20">
    <source>
        <dbReference type="EMBL" id="BBO70523.1"/>
    </source>
</evidence>
<dbReference type="InterPro" id="IPR018320">
    <property type="entry name" value="DNA_polymerase_1"/>
</dbReference>
<dbReference type="CDD" id="cd08637">
    <property type="entry name" value="DNA_pol_A_pol_I_C"/>
    <property type="match status" value="1"/>
</dbReference>
<evidence type="ECO:0000256" key="2">
    <source>
        <dbReference type="ARBA" id="ARBA00012417"/>
    </source>
</evidence>
<evidence type="ECO:0000256" key="12">
    <source>
        <dbReference type="ARBA" id="ARBA00023125"/>
    </source>
</evidence>
<dbReference type="SUPFAM" id="SSF53098">
    <property type="entry name" value="Ribonuclease H-like"/>
    <property type="match status" value="1"/>
</dbReference>
<dbReference type="Pfam" id="PF02739">
    <property type="entry name" value="5_3_exonuc_N"/>
    <property type="match status" value="1"/>
</dbReference>
<evidence type="ECO:0000256" key="5">
    <source>
        <dbReference type="ARBA" id="ARBA00022695"/>
    </source>
</evidence>
<keyword evidence="12 16" id="KW-0238">DNA-binding</keyword>
<dbReference type="InterPro" id="IPR043502">
    <property type="entry name" value="DNA/RNA_pol_sf"/>
</dbReference>
<dbReference type="PANTHER" id="PTHR10133:SF27">
    <property type="entry name" value="DNA POLYMERASE NU"/>
    <property type="match status" value="1"/>
</dbReference>
<comment type="similarity">
    <text evidence="1 16">Belongs to the DNA polymerase type-A family.</text>
</comment>
<dbReference type="KEGG" id="dalk:DSCA_44530"/>
<keyword evidence="7" id="KW-0540">Nuclease</keyword>
<dbReference type="InterPro" id="IPR001098">
    <property type="entry name" value="DNA-dir_DNA_pol_A_palm_dom"/>
</dbReference>
<evidence type="ECO:0000256" key="16">
    <source>
        <dbReference type="RuleBase" id="RU004460"/>
    </source>
</evidence>
<dbReference type="GO" id="GO:0008409">
    <property type="term" value="F:5'-3' exonuclease activity"/>
    <property type="evidence" value="ECO:0007669"/>
    <property type="project" value="UniProtKB-UniRule"/>
</dbReference>
<accession>A0A5K7YQB9</accession>
<keyword evidence="13 16" id="KW-0234">DNA repair</keyword>
<dbReference type="SUPFAM" id="SSF56672">
    <property type="entry name" value="DNA/RNA polymerases"/>
    <property type="match status" value="1"/>
</dbReference>
<evidence type="ECO:0000256" key="10">
    <source>
        <dbReference type="ARBA" id="ARBA00022839"/>
    </source>
</evidence>
<dbReference type="FunFam" id="1.10.150.20:FF:000003">
    <property type="entry name" value="DNA polymerase I"/>
    <property type="match status" value="1"/>
</dbReference>
<dbReference type="PROSITE" id="PS00447">
    <property type="entry name" value="DNA_POLYMERASE_A"/>
    <property type="match status" value="1"/>
</dbReference>
<feature type="domain" description="DNA-directed DNA polymerase family A palm" evidence="19">
    <location>
        <begin position="659"/>
        <end position="865"/>
    </location>
</feature>
<dbReference type="InterPro" id="IPR008918">
    <property type="entry name" value="HhH2"/>
</dbReference>
<dbReference type="InterPro" id="IPR019760">
    <property type="entry name" value="DNA-dir_DNA_pol_A_CS"/>
</dbReference>
<evidence type="ECO:0000256" key="9">
    <source>
        <dbReference type="ARBA" id="ARBA00022801"/>
    </source>
</evidence>
<keyword evidence="9 16" id="KW-0378">Hydrolase</keyword>
<evidence type="ECO:0000259" key="17">
    <source>
        <dbReference type="SMART" id="SM00474"/>
    </source>
</evidence>
<evidence type="ECO:0000256" key="13">
    <source>
        <dbReference type="ARBA" id="ARBA00023204"/>
    </source>
</evidence>
<sequence length="901" mass="101549">MSTQIELNREEEFPTLYLIDGSAYIYRAYHAVRGLSNSTGLATNATFGFTRMLIKLMQDRAPGYVAMFFDAKGPTFRHERYASYKANRPPMPEDLVEQLPWIRKVTEAFNIPVFEQAGFEADDLIGSLARRAEKNGFRVVMVTGDKDFMQLVTDRCTIWDPMKDKRIDPAAIREDFDLEATQMIDVMGLSGDTADNIPGVPGIGQKTAVRLIQTFGSMDGVYAGIESITAKKQKEKLLQFKDQAMLSRELVTIDRNAPVDFDPDHLKRKKPDDEALTRLFAELEFRQLQKTYASQGESVARRYAAIMDKAALDELVARLERADRFALDTETTSQDPMQARLVGLSFSLVPAQAWYIPTGHNYLGAPEQLSLDVVLDRLRPVLADPAIEKIGQNIKYDWMVLRRHGVELAGVDFDTMVASYLIDPGKRAHGLDQIALDYLGHKNISFAEVAGKGKAAVTFDQVTIDKAIPYACEDADITLAAHDVFVPLLEARGLTDLMKRVEMPLLPVLLGMEMTGVCVDRDRLHDLSKSFAGQLNTLERQIYDMAGETFNVNSSQQLGHILFEKLNLPVQKKTKKKTGYSTDVEVLTKLARSHELPALVLRHRTLAKLKSTYADALLDMIHAETGRIHTSFNQTVAATGRLSSSDPNLQNIPIRTEEGREIRKAFVPREGWTFLSADYSQIELRILAHCSEDSILIQAFKDDEDIHTRTATEVFQVFPQMINDDLRRQAKAINFGIIYGMSAYGLARELEISNKMAQTYIDHYFARYQGVKSFIENTIEAARDTRRTSTLLGRLRQLPDIASTNRNVRQFAERTAINTPIQGTAADLIKLAMINVDRALRQKRMQTTMLLSVHDEMIFEVPPDEMDDAKALVREEMEHVWELAVPLKVNVACGQNWAEAH</sequence>
<dbReference type="GO" id="GO:0006302">
    <property type="term" value="P:double-strand break repair"/>
    <property type="evidence" value="ECO:0007669"/>
    <property type="project" value="TreeGrafter"/>
</dbReference>
<dbReference type="Pfam" id="PF01367">
    <property type="entry name" value="5_3_exonuc"/>
    <property type="match status" value="1"/>
</dbReference>